<gene>
    <name evidence="4" type="ORF">METBIDRAFT_9111</name>
</gene>
<protein>
    <recommendedName>
        <fullName evidence="3">PH domain-containing protein</fullName>
    </recommendedName>
</protein>
<sequence>MAGWVSRNLHDFLQQLGRMGTGRATLPEQRGHVPRPIPTPTNTPTPIPDIAPSLTSKVAPLRPLPSGRTAQKIFTLARLKSTCHGPPRQVSGASTPQPARNHAPAPKPVSGTPANAPPRPLYPPALFPRNFFRPGPFFSMSSSDPRKDDIRGQLSDIQRRLFGAGRPRPAGPDFPPMDGQAPARFPGGNRAPGAETGARPPVPPAFPPAPPPAADRAAENTAHALPPTRPAVPAKPGPAPSNSAVLRRNNGRPQAATAAPRGPRVLPQPQPPLRPESKGQDMDFVVGLSENLLSECRRLTAENHALQARMKSQAAELAESRSQAAALATTRTVAASTELGLLDKNWELEARNAALQEHVEALKAANDKLVRTHNDSTLRISALQRDADEHQMKAATLASDLRLVQDATHRRVAEMAARVDELSDENDALHAQVLGLEAAAAAVGAPRGALAPPLPAGLDTATDALDLDAILHDLAAFLAEPAVRDPDGVGLEVHTLRASLAHSSRTVSRLRAALLRAKAAPAPSARSTPKSARKTRPKDAAGRTPALATPAKAGSKFIVVNHDDEESPSRASAWPQEDNWEDFIGLGAAGATPSKPARRVVDESDEDLPEDLGIGLELRRTNSYLHDTDSSELDFEAPPKPFKQRVLSHELSRAAEPITEAQVQQFARDNHLVLLTLEDYAKLEYNDVLGMDTARITAVAESKGFVLLSKAEHDELLGEEEMKARLLSRGIVTIPELELDGLKQVKQHYEHPDFAFLCEHLKAKGHEAVDAEHLASLKKSDALVLSPPRSFLVSRCKAANLYPLPTEEYKRLKALETEYDQPSKEYLTKKANEMGLFVSPSHYIDELEKKALDPDASHVTSKAEALGLKVLSAEKLSSLESPDLKAVAERAKALGHMVLPSHDYNDLHALATNPPVSHLRDMSHKHDCLLLSNDEYQKLRLPDLESIQSRAASLGHHVLPAAKLRDLETLAHNPPIEHVRERAAGHTLIPVPEFEALRKLAHEPSLAHVQKHAETHKLVTLSGNEYTSLYKQAHEPSLEYLAGKATEREYELVKMSELEKLKQLSESPDLDYLKTKALGLGHELVPEDKLSELQTLAHKPDHAHLRHMARISNMCILEIEEFEHLQSLAHSPDRSHLIGKASQMGLCVISNEDLKTLQRRAQEPLLEEIKADAQRHGFIAVSLFEFEELERKVSEPSVEELAEISAAHGKILVDKNDYQTLKHSADEPSLLHMKTICDGLGYEIVDQVKFSALNQEVNEPSVEQLRLRAEVMGMKIIKDKDYELLHSLAHDPHLDHLVDHAKKYDHVLVSDSEYNSMNAKAESPDFHHIEKKATLLDMVVLPREMHMKTQALLEFPSLEYLREKASSIDHILVKNADFQNPSLEYIREKAALHDSVAIKKSELENLQSKLDAPPAEYIKTKATQVGLITLTLSAHKELTSLATSPPESHVKDVAAKLGLVSLSPTEVDQLKRDAENIPEETIVSKAASLGLATISAVDLKELKRKSHAPTVSELKQFAKASNMDLIKIKELEALRNHIDSPEIAYIEEKAAQQGHVLVAQEKLAELDELALRPTLSQLKEAASKKDLVIIPKFKYEETVRLAFGPSVEHIAKLASKTGSLIILATEYEAVKEKALRPSIEHLKSCAESHLHIVLPQTDYEELSRLAHQPSLERVNELARNQGYVVTPKSEFETIQSLANNASLDRAVELARANDSVIVSSKDYDELTQRAKSPTLTQLKESAAIYEHVVVPKADHDTLTRLVNEPSLSEIQNNALSFERILITNEEHENLDRQANAPSLSRVKEHAHTFNHSLLPVLDHESLIKLANDPPMEHILRLAKGLDHKLVPVQEYDSLKAKAERPSMDQIKDFADVFHSTVISTDKYAELTAVSSKPSLDHLREKAKNHSCVVILETEYSDLQSLAHNPDADHIQKKAQILGLSLLLETELQLLRTLAERPDIDFVKTHADRLEHDVIEKDELLELKRSVENPKFDFLCNRISSHGYVAIPSLEFEQRFEDEKRMANMKLITIEEYDHLSAISSLPSLEFLKEKAREKEHVLLSQSKYDEWRESLQSPKYEYLVQKANNLGYDVIESTQLKTLQNSLDEPSHEYLVEKATSKKLVLLPSAELLLLNRQIEEPLLEYLREKSRKFDHAIIPELELHSLKSIVNDPTTEFLADKLHSKSMTAIDDDELKSLHKTEELLNNPTLEYLLKQAKVKNFELVENSKFESLLFAELSLESPSDDYLHLHAKKKDCTLVLNSKLAELENSKAILESPSLEYLSQHANTFDQKLLSFASLLELQHFKNLFLSPSLEYLSDQALLHNHKVVLIEQHESMQKCIDLPGIEYIREKAILLGHVLISAEKEKDLYTLEQEYQSPTVEYLSQKVLMHDCEVVPISELTSLKHVKTSFESPSIEYLREQAFTQGHELLTEDEVAHYEEAEELAKAPPLGVVQERAVQLGYVVLTSSRVNALEKLEASLEAPDLEYLRVKLDKIGQTLMDSVTFETWSARNAKDSKELAAEDGYFVLAQEEYNTLQESLTSPLLEYLAEKATAHKCVVVSEESNASLLKQIESPSLESIKAHADILDHILMSKGEFRDCTESLDSKLEKAGLVALSKDEHAQILSKLCSPDLEFLIEKASLYEARVIQNSEYDALQAKANESLTSKAEADGMVLLERNVLADLHDDSQRSKKFSDLLETPDMGIVTDLAAKLKCTIVPQEDFDELEAQLMESVHEKALKLSLIAIPLTDFNRLKTESEESVESKAAKENKTVINSTEYERSLGLDGLHDLAIKHGYATLPAQQLSSLKAELDKDLKTKALEANMAIAPLAEYKKLLSNFESPTLEFLAGKATSFNKELIDIQELAALKLEASSILNDKAARAGLVVIPVAEFDHLHSKAHLPSISDVKSAAVHHGYELVKTAELNELNEKANRTIDDHIASTNLRVIPNDEFDEMLLRANKPSLYQISQNAEEHGMTLVLTEEFEQMKRDSEEPLELKAEKDNLALIDSKELTDLRHIVESPSGEYLADKARAIGSLIIPVVEYDHLKSQSGKSLDELARESGFVLLKNEEHTGLLSQLEDSQKFKLPTNDEELDFVKNELRARGYEVVSKTKYAFLQSNSLCFSPEELTEAARSKGLIVVSEDGELESESSPDEVIDWLKHKGFEVKMESTTPEFADAQETIALNLEELKLSAERLGMVCVEQPVYQDIVEKSKIQEDKDLLTAAAAALSLAVLPSADLTNLKQSLIDKDSTISSLSQKPETEVSKASLLQNLRRLDMVVLEKAEYQQLKSCADQQNETMSEDDLRAKAEELGFSVVPGSQYHELKNAQDTLKDKSMFVKAAKDWNLICVPATAFVPTTVARTPDVEKVSLIPTSYYEKLSRLESLNIDKVSEDVFRSHAQKRGYVKHSAISKSPLLNLDSEESSLAHSPLTSAAASSSHSKPPLKSALPHSKSVRSEMTVESHNSAIDSLTGLSIATNISFTDRSMIPAITQVVIGEYLFKYYRKLGPLSSISASRHERYFWVHPYSLTLYWSSSNPVLTNPSEVKVRAMAIESVESVDDNNPLPTGLHYKSIIVRCKLKTIKITCPTRQRHNTWYNALRYLVNRSINELNFGRGDPNRVQSAQDHNNMRHIDDEEDDEDVFHPNAQFDASTRHAFPRSSSIMKSRSFGRLPSIRR</sequence>
<feature type="region of interest" description="Disordered" evidence="2">
    <location>
        <begin position="3431"/>
        <end position="3462"/>
    </location>
</feature>
<evidence type="ECO:0000259" key="3">
    <source>
        <dbReference type="PROSITE" id="PS50003"/>
    </source>
</evidence>
<dbReference type="GO" id="GO:0000226">
    <property type="term" value="P:microtubule cytoskeleton organization"/>
    <property type="evidence" value="ECO:0007669"/>
    <property type="project" value="TreeGrafter"/>
</dbReference>
<feature type="compositionally biased region" description="Pro residues" evidence="2">
    <location>
        <begin position="200"/>
        <end position="213"/>
    </location>
</feature>
<dbReference type="GO" id="GO:0005543">
    <property type="term" value="F:phospholipid binding"/>
    <property type="evidence" value="ECO:0007669"/>
    <property type="project" value="InterPro"/>
</dbReference>
<dbReference type="STRING" id="869754.A0A1A0HFS5"/>
<dbReference type="GO" id="GO:0015631">
    <property type="term" value="F:tubulin binding"/>
    <property type="evidence" value="ECO:0007669"/>
    <property type="project" value="TreeGrafter"/>
</dbReference>
<dbReference type="InterPro" id="IPR053005">
    <property type="entry name" value="Nuclear_Pos-Cytoskel_Interact"/>
</dbReference>
<dbReference type="GeneID" id="30032292"/>
<keyword evidence="1" id="KW-0175">Coiled coil</keyword>
<feature type="compositionally biased region" description="Pro residues" evidence="2">
    <location>
        <begin position="35"/>
        <end position="47"/>
    </location>
</feature>
<dbReference type="Proteomes" id="UP000092555">
    <property type="component" value="Unassembled WGS sequence"/>
</dbReference>
<dbReference type="Pfam" id="PF12814">
    <property type="entry name" value="Mcp5_PH"/>
    <property type="match status" value="1"/>
</dbReference>
<feature type="region of interest" description="Disordered" evidence="2">
    <location>
        <begin position="518"/>
        <end position="548"/>
    </location>
</feature>
<dbReference type="SUPFAM" id="SSF50729">
    <property type="entry name" value="PH domain-like"/>
    <property type="match status" value="1"/>
</dbReference>
<dbReference type="InterPro" id="IPR001849">
    <property type="entry name" value="PH_domain"/>
</dbReference>
<evidence type="ECO:0000313" key="4">
    <source>
        <dbReference type="EMBL" id="OBA22747.1"/>
    </source>
</evidence>
<organism evidence="4 5">
    <name type="scientific">Metschnikowia bicuspidata var. bicuspidata NRRL YB-4993</name>
    <dbReference type="NCBI Taxonomy" id="869754"/>
    <lineage>
        <taxon>Eukaryota</taxon>
        <taxon>Fungi</taxon>
        <taxon>Dikarya</taxon>
        <taxon>Ascomycota</taxon>
        <taxon>Saccharomycotina</taxon>
        <taxon>Pichiomycetes</taxon>
        <taxon>Metschnikowiaceae</taxon>
        <taxon>Metschnikowia</taxon>
    </lineage>
</organism>
<evidence type="ECO:0000256" key="2">
    <source>
        <dbReference type="SAM" id="MobiDB-lite"/>
    </source>
</evidence>
<proteinExistence type="predicted"/>
<keyword evidence="5" id="KW-1185">Reference proteome</keyword>
<evidence type="ECO:0000256" key="1">
    <source>
        <dbReference type="SAM" id="Coils"/>
    </source>
</evidence>
<feature type="compositionally biased region" description="Pro residues" evidence="2">
    <location>
        <begin position="227"/>
        <end position="239"/>
    </location>
</feature>
<feature type="coiled-coil region" evidence="1">
    <location>
        <begin position="289"/>
        <end position="372"/>
    </location>
</feature>
<dbReference type="SMART" id="SM00233">
    <property type="entry name" value="PH"/>
    <property type="match status" value="1"/>
</dbReference>
<evidence type="ECO:0000313" key="5">
    <source>
        <dbReference type="Proteomes" id="UP000092555"/>
    </source>
</evidence>
<dbReference type="GO" id="GO:0005938">
    <property type="term" value="C:cell cortex"/>
    <property type="evidence" value="ECO:0007669"/>
    <property type="project" value="InterPro"/>
</dbReference>
<feature type="region of interest" description="Disordered" evidence="2">
    <location>
        <begin position="24"/>
        <end position="47"/>
    </location>
</feature>
<feature type="compositionally biased region" description="Low complexity" evidence="2">
    <location>
        <begin position="518"/>
        <end position="530"/>
    </location>
</feature>
<dbReference type="EMBL" id="LXTC01000001">
    <property type="protein sequence ID" value="OBA22747.1"/>
    <property type="molecule type" value="Genomic_DNA"/>
</dbReference>
<dbReference type="PANTHER" id="PTHR28190:SF1">
    <property type="entry name" value="NUCLEAR MIGRATION PROTEIN NUM1"/>
    <property type="match status" value="1"/>
</dbReference>
<dbReference type="RefSeq" id="XP_018713228.1">
    <property type="nucleotide sequence ID" value="XM_018859317.1"/>
</dbReference>
<dbReference type="OrthoDB" id="2149224at2759"/>
<accession>A0A1A0HFS5</accession>
<feature type="domain" description="PH" evidence="3">
    <location>
        <begin position="3494"/>
        <end position="3606"/>
    </location>
</feature>
<dbReference type="PANTHER" id="PTHR28190">
    <property type="entry name" value="NUCLEAR MIGRATION PROTEIN NUM1"/>
    <property type="match status" value="1"/>
</dbReference>
<dbReference type="GO" id="GO:0005934">
    <property type="term" value="C:cellular bud tip"/>
    <property type="evidence" value="ECO:0007669"/>
    <property type="project" value="TreeGrafter"/>
</dbReference>
<reference evidence="4 5" key="1">
    <citation type="submission" date="2016-05" db="EMBL/GenBank/DDBJ databases">
        <title>Comparative genomics of biotechnologically important yeasts.</title>
        <authorList>
            <consortium name="DOE Joint Genome Institute"/>
            <person name="Riley R."/>
            <person name="Haridas S."/>
            <person name="Wolfe K.H."/>
            <person name="Lopes M.R."/>
            <person name="Hittinger C.T."/>
            <person name="Goker M."/>
            <person name="Salamov A."/>
            <person name="Wisecaver J."/>
            <person name="Long T.M."/>
            <person name="Aerts A.L."/>
            <person name="Barry K."/>
            <person name="Choi C."/>
            <person name="Clum A."/>
            <person name="Coughlan A.Y."/>
            <person name="Deshpande S."/>
            <person name="Douglass A.P."/>
            <person name="Hanson S.J."/>
            <person name="Klenk H.-P."/>
            <person name="LaButti K."/>
            <person name="Lapidus A."/>
            <person name="Lindquist E."/>
            <person name="Lipzen A."/>
            <person name="Meier-kolthoff J.P."/>
            <person name="Ohm R.A."/>
            <person name="Otillar R.P."/>
            <person name="Pangilinan J."/>
            <person name="Peng Y."/>
            <person name="Rokas A."/>
            <person name="Rosa C.A."/>
            <person name="Scheuner C."/>
            <person name="Sibirny A.A."/>
            <person name="Slot J.C."/>
            <person name="Stielow J.B."/>
            <person name="Sun H."/>
            <person name="Kurtzman C.P."/>
            <person name="Blackwell M."/>
            <person name="Grigoriev I.V."/>
            <person name="Jeffries T.W."/>
        </authorList>
    </citation>
    <scope>NUCLEOTIDE SEQUENCE [LARGE SCALE GENOMIC DNA]</scope>
    <source>
        <strain evidence="4 5">NRRL YB-4993</strain>
    </source>
</reference>
<dbReference type="CDD" id="cd13365">
    <property type="entry name" value="PH_PLC_plant-like"/>
    <property type="match status" value="1"/>
</dbReference>
<feature type="compositionally biased region" description="Pro residues" evidence="2">
    <location>
        <begin position="115"/>
        <end position="126"/>
    </location>
</feature>
<feature type="coiled-coil region" evidence="1">
    <location>
        <begin position="412"/>
        <end position="439"/>
    </location>
</feature>
<comment type="caution">
    <text evidence="4">The sequence shown here is derived from an EMBL/GenBank/DDBJ whole genome shotgun (WGS) entry which is preliminary data.</text>
</comment>
<dbReference type="GO" id="GO:0005739">
    <property type="term" value="C:mitochondrion"/>
    <property type="evidence" value="ECO:0007669"/>
    <property type="project" value="TreeGrafter"/>
</dbReference>
<feature type="compositionally biased region" description="Low complexity" evidence="2">
    <location>
        <begin position="3431"/>
        <end position="3451"/>
    </location>
</feature>
<name>A0A1A0HFS5_9ASCO</name>
<dbReference type="GO" id="GO:0032065">
    <property type="term" value="P:maintenance of protein location in cell cortex"/>
    <property type="evidence" value="ECO:0007669"/>
    <property type="project" value="InterPro"/>
</dbReference>
<feature type="region of interest" description="Disordered" evidence="2">
    <location>
        <begin position="163"/>
        <end position="279"/>
    </location>
</feature>
<dbReference type="PROSITE" id="PS50003">
    <property type="entry name" value="PH_DOMAIN"/>
    <property type="match status" value="1"/>
</dbReference>
<feature type="region of interest" description="Disordered" evidence="2">
    <location>
        <begin position="80"/>
        <end position="127"/>
    </location>
</feature>
<dbReference type="InterPro" id="IPR024774">
    <property type="entry name" value="PH_dom-Mcp5-type"/>
</dbReference>